<evidence type="ECO:0000256" key="1">
    <source>
        <dbReference type="SAM" id="MobiDB-lite"/>
    </source>
</evidence>
<proteinExistence type="predicted"/>
<evidence type="ECO:0000313" key="3">
    <source>
        <dbReference type="Proteomes" id="UP000435112"/>
    </source>
</evidence>
<protein>
    <submittedName>
        <fullName evidence="2">Uncharacterized protein</fullName>
    </submittedName>
</protein>
<feature type="region of interest" description="Disordered" evidence="1">
    <location>
        <begin position="81"/>
        <end position="106"/>
    </location>
</feature>
<dbReference type="EMBL" id="QXFU01000328">
    <property type="protein sequence ID" value="KAE9036529.1"/>
    <property type="molecule type" value="Genomic_DNA"/>
</dbReference>
<dbReference type="Proteomes" id="UP000435112">
    <property type="component" value="Unassembled WGS sequence"/>
</dbReference>
<accession>A0A6A3N6D4</accession>
<sequence>MMMNVGGSVAEVPVVNAYITADTSDRQNPTVAIRWQREGGSGGEKWRELSRTYAQYPVQEMANDPEKKQLLTWPPYAGQSENGAGFAPHASRAAVNASSPVAATTR</sequence>
<evidence type="ECO:0000313" key="2">
    <source>
        <dbReference type="EMBL" id="KAE9036529.1"/>
    </source>
</evidence>
<gene>
    <name evidence="2" type="ORF">PR002_g7037</name>
</gene>
<feature type="compositionally biased region" description="Polar residues" evidence="1">
    <location>
        <begin position="96"/>
        <end position="106"/>
    </location>
</feature>
<name>A0A6A3N6D4_9STRA</name>
<organism evidence="2 3">
    <name type="scientific">Phytophthora rubi</name>
    <dbReference type="NCBI Taxonomy" id="129364"/>
    <lineage>
        <taxon>Eukaryota</taxon>
        <taxon>Sar</taxon>
        <taxon>Stramenopiles</taxon>
        <taxon>Oomycota</taxon>
        <taxon>Peronosporomycetes</taxon>
        <taxon>Peronosporales</taxon>
        <taxon>Peronosporaceae</taxon>
        <taxon>Phytophthora</taxon>
    </lineage>
</organism>
<reference evidence="2 3" key="1">
    <citation type="submission" date="2018-09" db="EMBL/GenBank/DDBJ databases">
        <title>Genomic investigation of the strawberry pathogen Phytophthora fragariae indicates pathogenicity is determined by transcriptional variation in three key races.</title>
        <authorList>
            <person name="Adams T.M."/>
            <person name="Armitage A.D."/>
            <person name="Sobczyk M.K."/>
            <person name="Bates H.J."/>
            <person name="Dunwell J.M."/>
            <person name="Nellist C.F."/>
            <person name="Harrison R.J."/>
        </authorList>
    </citation>
    <scope>NUCLEOTIDE SEQUENCE [LARGE SCALE GENOMIC DNA]</scope>
    <source>
        <strain evidence="2 3">SCRP324</strain>
    </source>
</reference>
<comment type="caution">
    <text evidence="2">The sequence shown here is derived from an EMBL/GenBank/DDBJ whole genome shotgun (WGS) entry which is preliminary data.</text>
</comment>
<dbReference type="AlphaFoldDB" id="A0A6A3N6D4"/>